<evidence type="ECO:0000313" key="2">
    <source>
        <dbReference type="EMBL" id="CAL1263361.1"/>
    </source>
</evidence>
<dbReference type="Proteomes" id="UP001497382">
    <property type="component" value="Unassembled WGS sequence"/>
</dbReference>
<feature type="chain" id="PRO_5043572955" evidence="1">
    <location>
        <begin position="35"/>
        <end position="154"/>
    </location>
</feature>
<proteinExistence type="predicted"/>
<dbReference type="AlphaFoldDB" id="A0AAV1YWR5"/>
<sequence>MYTTTASNSHQHSVNMYTTLGFLLVALAFVQVNGECSPGKYLVTMEKKELIDVVVCISESKDPLLCSMFAACERLMSPRVLFALEECKRQIVPEGIKRCTPQSVVFEKPEIPEKIFDCVVEKVEKLTLPEKKIMLNFEECTKILFKDSCEKKKF</sequence>
<name>A0AAV1YWR5_9ARAC</name>
<comment type="caution">
    <text evidence="2">The sequence shown here is derived from an EMBL/GenBank/DDBJ whole genome shotgun (WGS) entry which is preliminary data.</text>
</comment>
<gene>
    <name evidence="2" type="ORF">LARSCL_LOCUS1457</name>
</gene>
<reference evidence="2 3" key="1">
    <citation type="submission" date="2024-04" db="EMBL/GenBank/DDBJ databases">
        <authorList>
            <person name="Rising A."/>
            <person name="Reimegard J."/>
            <person name="Sonavane S."/>
            <person name="Akerstrom W."/>
            <person name="Nylinder S."/>
            <person name="Hedman E."/>
            <person name="Kallberg Y."/>
        </authorList>
    </citation>
    <scope>NUCLEOTIDE SEQUENCE [LARGE SCALE GENOMIC DNA]</scope>
</reference>
<keyword evidence="3" id="KW-1185">Reference proteome</keyword>
<protein>
    <submittedName>
        <fullName evidence="2">Uncharacterized protein</fullName>
    </submittedName>
</protein>
<accession>A0AAV1YWR5</accession>
<evidence type="ECO:0000313" key="3">
    <source>
        <dbReference type="Proteomes" id="UP001497382"/>
    </source>
</evidence>
<dbReference type="EMBL" id="CAXIEN010000008">
    <property type="protein sequence ID" value="CAL1263361.1"/>
    <property type="molecule type" value="Genomic_DNA"/>
</dbReference>
<keyword evidence="1" id="KW-0732">Signal</keyword>
<organism evidence="2 3">
    <name type="scientific">Larinioides sclopetarius</name>
    <dbReference type="NCBI Taxonomy" id="280406"/>
    <lineage>
        <taxon>Eukaryota</taxon>
        <taxon>Metazoa</taxon>
        <taxon>Ecdysozoa</taxon>
        <taxon>Arthropoda</taxon>
        <taxon>Chelicerata</taxon>
        <taxon>Arachnida</taxon>
        <taxon>Araneae</taxon>
        <taxon>Araneomorphae</taxon>
        <taxon>Entelegynae</taxon>
        <taxon>Araneoidea</taxon>
        <taxon>Araneidae</taxon>
        <taxon>Larinioides</taxon>
    </lineage>
</organism>
<evidence type="ECO:0000256" key="1">
    <source>
        <dbReference type="SAM" id="SignalP"/>
    </source>
</evidence>
<feature type="signal peptide" evidence="1">
    <location>
        <begin position="1"/>
        <end position="34"/>
    </location>
</feature>